<dbReference type="GO" id="GO:0005634">
    <property type="term" value="C:nucleus"/>
    <property type="evidence" value="ECO:0007669"/>
    <property type="project" value="UniProtKB-SubCell"/>
</dbReference>
<dbReference type="PANTHER" id="PTHR13026:SF0">
    <property type="entry name" value="RIBOSOMAL RNA PROCESSING 1B"/>
    <property type="match status" value="1"/>
</dbReference>
<dbReference type="OrthoDB" id="2019504at2759"/>
<feature type="compositionally biased region" description="Acidic residues" evidence="5">
    <location>
        <begin position="243"/>
        <end position="253"/>
    </location>
</feature>
<evidence type="ECO:0000256" key="1">
    <source>
        <dbReference type="ARBA" id="ARBA00004123"/>
    </source>
</evidence>
<feature type="compositionally biased region" description="Acidic residues" evidence="5">
    <location>
        <begin position="361"/>
        <end position="375"/>
    </location>
</feature>
<sequence length="647" mass="72406">MAPVLQEPEIQFAQRLASNEKPIRTKAIKKLRKYLSVRSQKPKGGFSIDELLKIWKGLFYCLWMQDKPLLQEELSTQISNLIHSLQNIDSQFLFLESFLMTINREWNGIDRLRMDKFYMLVRFMFRQTFEMIKRRGWEAGVVDRFTELLSAQILRSTSNAPAGVQLHILDIYMAELAGVGAAELTAEQNLTFIDPFCKTAAKTKDHVLLQAISSNIFHEIVDQAPFAIEDLMREVRKGGGGEFDSDQEQDEESEEHKSRSVPSKAGNTKGKRVNGIRAAAEDEDEDEDEEDDDLLDLEDDADVPEDDDGIGPVLQFDYSTLADRLFELASRSNTPNFNRKRLYKVIKIFRDLSEGVFPQDEYPEEVSTDEDDDEMFGSRKRLRKRRRNREEEPEEEEEGSSAAKKRKDKKKEVKKPSDKQQNTVTGLLEPATSPAETQSDTTTKKKKKKKKRKKAGEAKAGEEGSGEAEQSEGEKVSTESVSETQEKMDAGLACPAAATPPSNTKEADTQAASTTPAESTSSGKVAEQGARTVRENKGEKSSSHRGNSETSAEAQNGAITGAEAQTEADTVSETQTETLSADGTSSKKTKKKNKKQKKSTQEEGEALELKPDAEVVEVEGAEPPPHQQQQEQEAKTPSLLWWRKVGP</sequence>
<evidence type="ECO:0000256" key="5">
    <source>
        <dbReference type="SAM" id="MobiDB-lite"/>
    </source>
</evidence>
<feature type="compositionally biased region" description="Basic residues" evidence="5">
    <location>
        <begin position="444"/>
        <end position="454"/>
    </location>
</feature>
<comment type="subcellular location">
    <subcellularLocation>
        <location evidence="1">Nucleus</location>
    </subcellularLocation>
</comment>
<keyword evidence="3" id="KW-0698">rRNA processing</keyword>
<dbReference type="Proteomes" id="UP001046870">
    <property type="component" value="Chromosome 15"/>
</dbReference>
<feature type="compositionally biased region" description="Basic residues" evidence="5">
    <location>
        <begin position="378"/>
        <end position="387"/>
    </location>
</feature>
<feature type="region of interest" description="Disordered" evidence="5">
    <location>
        <begin position="354"/>
        <end position="647"/>
    </location>
</feature>
<organism evidence="6 7">
    <name type="scientific">Megalops atlanticus</name>
    <name type="common">Tarpon</name>
    <name type="synonym">Clupea gigantea</name>
    <dbReference type="NCBI Taxonomy" id="7932"/>
    <lineage>
        <taxon>Eukaryota</taxon>
        <taxon>Metazoa</taxon>
        <taxon>Chordata</taxon>
        <taxon>Craniata</taxon>
        <taxon>Vertebrata</taxon>
        <taxon>Euteleostomi</taxon>
        <taxon>Actinopterygii</taxon>
        <taxon>Neopterygii</taxon>
        <taxon>Teleostei</taxon>
        <taxon>Elopiformes</taxon>
        <taxon>Megalopidae</taxon>
        <taxon>Megalops</taxon>
    </lineage>
</organism>
<dbReference type="PANTHER" id="PTHR13026">
    <property type="entry name" value="NNP-1 PROTEIN NOVEL NUCLEAR PROTEIN 1 NOP52"/>
    <property type="match status" value="1"/>
</dbReference>
<gene>
    <name evidence="6" type="ORF">MATL_G00179020</name>
</gene>
<evidence type="ECO:0000256" key="2">
    <source>
        <dbReference type="ARBA" id="ARBA00006374"/>
    </source>
</evidence>
<dbReference type="AlphaFoldDB" id="A0A9D3SZU2"/>
<keyword evidence="4" id="KW-0539">Nucleus</keyword>
<feature type="compositionally biased region" description="Acidic residues" evidence="5">
    <location>
        <begin position="281"/>
        <end position="293"/>
    </location>
</feature>
<evidence type="ECO:0000313" key="6">
    <source>
        <dbReference type="EMBL" id="KAG7463653.1"/>
    </source>
</evidence>
<feature type="region of interest" description="Disordered" evidence="5">
    <location>
        <begin position="237"/>
        <end position="293"/>
    </location>
</feature>
<protein>
    <submittedName>
        <fullName evidence="6">Uncharacterized protein</fullName>
    </submittedName>
</protein>
<feature type="compositionally biased region" description="Low complexity" evidence="5">
    <location>
        <begin position="509"/>
        <end position="522"/>
    </location>
</feature>
<reference evidence="6" key="1">
    <citation type="submission" date="2021-01" db="EMBL/GenBank/DDBJ databases">
        <authorList>
            <person name="Zahm M."/>
            <person name="Roques C."/>
            <person name="Cabau C."/>
            <person name="Klopp C."/>
            <person name="Donnadieu C."/>
            <person name="Jouanno E."/>
            <person name="Lampietro C."/>
            <person name="Louis A."/>
            <person name="Herpin A."/>
            <person name="Echchiki A."/>
            <person name="Berthelot C."/>
            <person name="Parey E."/>
            <person name="Roest-Crollius H."/>
            <person name="Braasch I."/>
            <person name="Postlethwait J."/>
            <person name="Bobe J."/>
            <person name="Montfort J."/>
            <person name="Bouchez O."/>
            <person name="Begum T."/>
            <person name="Mejri S."/>
            <person name="Adams A."/>
            <person name="Chen W.-J."/>
            <person name="Guiguen Y."/>
        </authorList>
    </citation>
    <scope>NUCLEOTIDE SEQUENCE</scope>
    <source>
        <strain evidence="6">YG-15Mar2019-1</strain>
        <tissue evidence="6">Brain</tissue>
    </source>
</reference>
<evidence type="ECO:0000256" key="3">
    <source>
        <dbReference type="ARBA" id="ARBA00022552"/>
    </source>
</evidence>
<feature type="compositionally biased region" description="Polar residues" evidence="5">
    <location>
        <begin position="544"/>
        <end position="558"/>
    </location>
</feature>
<dbReference type="GO" id="GO:0006364">
    <property type="term" value="P:rRNA processing"/>
    <property type="evidence" value="ECO:0007669"/>
    <property type="project" value="UniProtKB-KW"/>
</dbReference>
<proteinExistence type="inferred from homology"/>
<comment type="similarity">
    <text evidence="2">Belongs to the RRP1 family.</text>
</comment>
<feature type="compositionally biased region" description="Basic residues" evidence="5">
    <location>
        <begin position="587"/>
        <end position="598"/>
    </location>
</feature>
<dbReference type="InterPro" id="IPR010301">
    <property type="entry name" value="RRP1"/>
</dbReference>
<dbReference type="GO" id="GO:0030688">
    <property type="term" value="C:preribosome, small subunit precursor"/>
    <property type="evidence" value="ECO:0007669"/>
    <property type="project" value="InterPro"/>
</dbReference>
<name>A0A9D3SZU2_MEGAT</name>
<feature type="compositionally biased region" description="Basic and acidic residues" evidence="5">
    <location>
        <begin position="532"/>
        <end position="542"/>
    </location>
</feature>
<evidence type="ECO:0000256" key="4">
    <source>
        <dbReference type="ARBA" id="ARBA00023242"/>
    </source>
</evidence>
<comment type="caution">
    <text evidence="6">The sequence shown here is derived from an EMBL/GenBank/DDBJ whole genome shotgun (WGS) entry which is preliminary data.</text>
</comment>
<evidence type="ECO:0000313" key="7">
    <source>
        <dbReference type="Proteomes" id="UP001046870"/>
    </source>
</evidence>
<dbReference type="Pfam" id="PF05997">
    <property type="entry name" value="Nop52"/>
    <property type="match status" value="1"/>
</dbReference>
<feature type="compositionally biased region" description="Polar residues" evidence="5">
    <location>
        <begin position="567"/>
        <end position="583"/>
    </location>
</feature>
<keyword evidence="7" id="KW-1185">Reference proteome</keyword>
<dbReference type="EMBL" id="JAFDVH010000015">
    <property type="protein sequence ID" value="KAG7463653.1"/>
    <property type="molecule type" value="Genomic_DNA"/>
</dbReference>
<accession>A0A9D3SZU2</accession>